<feature type="domain" description="HTH lysR-type" evidence="5">
    <location>
        <begin position="2"/>
        <end position="59"/>
    </location>
</feature>
<dbReference type="Pfam" id="PF03466">
    <property type="entry name" value="LysR_substrate"/>
    <property type="match status" value="1"/>
</dbReference>
<keyword evidence="4" id="KW-0804">Transcription</keyword>
<evidence type="ECO:0000259" key="5">
    <source>
        <dbReference type="PROSITE" id="PS50931"/>
    </source>
</evidence>
<dbReference type="PANTHER" id="PTHR30346">
    <property type="entry name" value="TRANSCRIPTIONAL DUAL REGULATOR HCAR-RELATED"/>
    <property type="match status" value="1"/>
</dbReference>
<evidence type="ECO:0000256" key="3">
    <source>
        <dbReference type="ARBA" id="ARBA00023125"/>
    </source>
</evidence>
<dbReference type="Gene3D" id="3.40.190.10">
    <property type="entry name" value="Periplasmic binding protein-like II"/>
    <property type="match status" value="2"/>
</dbReference>
<reference evidence="6 7" key="1">
    <citation type="submission" date="2020-07" db="EMBL/GenBank/DDBJ databases">
        <title>Sequencing the genomes of 1000 actinobacteria strains.</title>
        <authorList>
            <person name="Klenk H.-P."/>
        </authorList>
    </citation>
    <scope>NUCLEOTIDE SEQUENCE [LARGE SCALE GENOMIC DNA]</scope>
    <source>
        <strain evidence="6 7">DSM 22083</strain>
    </source>
</reference>
<dbReference type="InterPro" id="IPR005119">
    <property type="entry name" value="LysR_subst-bd"/>
</dbReference>
<comment type="caution">
    <text evidence="6">The sequence shown here is derived from an EMBL/GenBank/DDBJ whole genome shotgun (WGS) entry which is preliminary data.</text>
</comment>
<evidence type="ECO:0000256" key="4">
    <source>
        <dbReference type="ARBA" id="ARBA00023163"/>
    </source>
</evidence>
<evidence type="ECO:0000313" key="7">
    <source>
        <dbReference type="Proteomes" id="UP000569914"/>
    </source>
</evidence>
<organism evidence="6 7">
    <name type="scientific">Microlunatus parietis</name>
    <dbReference type="NCBI Taxonomy" id="682979"/>
    <lineage>
        <taxon>Bacteria</taxon>
        <taxon>Bacillati</taxon>
        <taxon>Actinomycetota</taxon>
        <taxon>Actinomycetes</taxon>
        <taxon>Propionibacteriales</taxon>
        <taxon>Propionibacteriaceae</taxon>
        <taxon>Microlunatus</taxon>
    </lineage>
</organism>
<dbReference type="SUPFAM" id="SSF46785">
    <property type="entry name" value="Winged helix' DNA-binding domain"/>
    <property type="match status" value="1"/>
</dbReference>
<dbReference type="Proteomes" id="UP000569914">
    <property type="component" value="Unassembled WGS sequence"/>
</dbReference>
<evidence type="ECO:0000256" key="2">
    <source>
        <dbReference type="ARBA" id="ARBA00023015"/>
    </source>
</evidence>
<keyword evidence="3 6" id="KW-0238">DNA-binding</keyword>
<sequence>MIDVHRLRILRSVVATGSVHRAARLLGYSPSAVSQHLTALTRETGLALVERNGRGIQPTDAGRRLAAEAGEVLGAINRIDGVVDDLRSGRSGRLTMRYFASAGATWVPVVTATLLREFADLAVDLRHAELRDAGLVVSPDLDISVEAVHPASPAGYTAQRLLDDPYLVVVDAGHRLAAAEAVPIVELAEEPWVDNDLPFAPCRQIPIEACAAAGYSPRFAVETHDFATALAFVRQGLGITVLPRLACRDLPAGLVAVPLVEPTPVRQIQVLIKDAAAGTPPMRRAIELLRDCAAQERDRVPVTA</sequence>
<gene>
    <name evidence="6" type="ORF">BKA15_001672</name>
</gene>
<dbReference type="PANTHER" id="PTHR30346:SF29">
    <property type="entry name" value="LYSR SUBSTRATE-BINDING"/>
    <property type="match status" value="1"/>
</dbReference>
<dbReference type="GO" id="GO:0003700">
    <property type="term" value="F:DNA-binding transcription factor activity"/>
    <property type="evidence" value="ECO:0007669"/>
    <property type="project" value="InterPro"/>
</dbReference>
<evidence type="ECO:0000313" key="6">
    <source>
        <dbReference type="EMBL" id="NYE70343.1"/>
    </source>
</evidence>
<dbReference type="InterPro" id="IPR036390">
    <property type="entry name" value="WH_DNA-bd_sf"/>
</dbReference>
<dbReference type="RefSeq" id="WP_179749718.1">
    <property type="nucleotide sequence ID" value="NZ_JACCBU010000001.1"/>
</dbReference>
<dbReference type="Gene3D" id="1.10.10.10">
    <property type="entry name" value="Winged helix-like DNA-binding domain superfamily/Winged helix DNA-binding domain"/>
    <property type="match status" value="1"/>
</dbReference>
<dbReference type="SUPFAM" id="SSF53850">
    <property type="entry name" value="Periplasmic binding protein-like II"/>
    <property type="match status" value="1"/>
</dbReference>
<evidence type="ECO:0000256" key="1">
    <source>
        <dbReference type="ARBA" id="ARBA00009437"/>
    </source>
</evidence>
<name>A0A7Y9I585_9ACTN</name>
<keyword evidence="7" id="KW-1185">Reference proteome</keyword>
<dbReference type="InterPro" id="IPR036388">
    <property type="entry name" value="WH-like_DNA-bd_sf"/>
</dbReference>
<dbReference type="EMBL" id="JACCBU010000001">
    <property type="protein sequence ID" value="NYE70343.1"/>
    <property type="molecule type" value="Genomic_DNA"/>
</dbReference>
<dbReference type="AlphaFoldDB" id="A0A7Y9I585"/>
<protein>
    <submittedName>
        <fullName evidence="6">DNA-binding transcriptional LysR family regulator</fullName>
    </submittedName>
</protein>
<dbReference type="InterPro" id="IPR000847">
    <property type="entry name" value="LysR_HTH_N"/>
</dbReference>
<comment type="similarity">
    <text evidence="1">Belongs to the LysR transcriptional regulatory family.</text>
</comment>
<dbReference type="PROSITE" id="PS50931">
    <property type="entry name" value="HTH_LYSR"/>
    <property type="match status" value="1"/>
</dbReference>
<dbReference type="GO" id="GO:0003677">
    <property type="term" value="F:DNA binding"/>
    <property type="evidence" value="ECO:0007669"/>
    <property type="project" value="UniProtKB-KW"/>
</dbReference>
<dbReference type="Pfam" id="PF00126">
    <property type="entry name" value="HTH_1"/>
    <property type="match status" value="1"/>
</dbReference>
<dbReference type="GO" id="GO:0032993">
    <property type="term" value="C:protein-DNA complex"/>
    <property type="evidence" value="ECO:0007669"/>
    <property type="project" value="TreeGrafter"/>
</dbReference>
<keyword evidence="2" id="KW-0805">Transcription regulation</keyword>
<accession>A0A7Y9I585</accession>
<proteinExistence type="inferred from homology"/>